<dbReference type="InterPro" id="IPR011051">
    <property type="entry name" value="RmlC_Cupin_sf"/>
</dbReference>
<gene>
    <name evidence="3" type="ORF">LQ567_07385</name>
</gene>
<evidence type="ECO:0000313" key="3">
    <source>
        <dbReference type="EMBL" id="MCD2422581.1"/>
    </source>
</evidence>
<dbReference type="InterPro" id="IPR001387">
    <property type="entry name" value="Cro/C1-type_HTH"/>
</dbReference>
<feature type="domain" description="HTH cro/C1-type" evidence="2">
    <location>
        <begin position="63"/>
        <end position="117"/>
    </location>
</feature>
<dbReference type="Gene3D" id="2.60.120.10">
    <property type="entry name" value="Jelly Rolls"/>
    <property type="match status" value="1"/>
</dbReference>
<comment type="caution">
    <text evidence="3">The sequence shown here is derived from an EMBL/GenBank/DDBJ whole genome shotgun (WGS) entry which is preliminary data.</text>
</comment>
<keyword evidence="4" id="KW-1185">Reference proteome</keyword>
<dbReference type="Pfam" id="PF07883">
    <property type="entry name" value="Cupin_2"/>
    <property type="match status" value="1"/>
</dbReference>
<dbReference type="InterPro" id="IPR014710">
    <property type="entry name" value="RmlC-like_jellyroll"/>
</dbReference>
<evidence type="ECO:0000313" key="4">
    <source>
        <dbReference type="Proteomes" id="UP001199816"/>
    </source>
</evidence>
<dbReference type="PANTHER" id="PTHR46797">
    <property type="entry name" value="HTH-TYPE TRANSCRIPTIONAL REGULATOR"/>
    <property type="match status" value="1"/>
</dbReference>
<dbReference type="EMBL" id="JAJNEC010000004">
    <property type="protein sequence ID" value="MCD2422581.1"/>
    <property type="molecule type" value="Genomic_DNA"/>
</dbReference>
<dbReference type="SUPFAM" id="SSF51182">
    <property type="entry name" value="RmlC-like cupins"/>
    <property type="match status" value="1"/>
</dbReference>
<dbReference type="RefSeq" id="WP_231003703.1">
    <property type="nucleotide sequence ID" value="NZ_JAJNEC010000004.1"/>
</dbReference>
<organism evidence="3 4">
    <name type="scientific">Niabella pedocola</name>
    <dbReference type="NCBI Taxonomy" id="1752077"/>
    <lineage>
        <taxon>Bacteria</taxon>
        <taxon>Pseudomonadati</taxon>
        <taxon>Bacteroidota</taxon>
        <taxon>Chitinophagia</taxon>
        <taxon>Chitinophagales</taxon>
        <taxon>Chitinophagaceae</taxon>
        <taxon>Niabella</taxon>
    </lineage>
</organism>
<dbReference type="Proteomes" id="UP001199816">
    <property type="component" value="Unassembled WGS sequence"/>
</dbReference>
<proteinExistence type="predicted"/>
<dbReference type="CDD" id="cd00093">
    <property type="entry name" value="HTH_XRE"/>
    <property type="match status" value="1"/>
</dbReference>
<keyword evidence="1" id="KW-0238">DNA-binding</keyword>
<sequence length="245" mass="27849">MKLPGDFRLFSINLPPAGRGHPEANSDRATITYFQSSTKMGTAENKSNRPRNTLNYHRIGQIIRKHRNQQRLKLIDLAARTGMGSALLSKIENGRMIPTIPTLFSIIQQLNIPLDSFFSELVKEDEFPGYVHIPRESYHPYVKEEKAVGFNYFSVLEETVAAGSFQISLLELQPGARRKPVSTDAYEYLYILNGPVRFQLGTAKLQLNTGDSLYFDGRLPHVPVNETRDRLWILVIYFFQSPTGS</sequence>
<accession>A0ABS8PNI0</accession>
<dbReference type="CDD" id="cd02209">
    <property type="entry name" value="cupin_XRE_C"/>
    <property type="match status" value="1"/>
</dbReference>
<dbReference type="InterPro" id="IPR050807">
    <property type="entry name" value="TransReg_Diox_bact_type"/>
</dbReference>
<dbReference type="PANTHER" id="PTHR46797:SF1">
    <property type="entry name" value="METHYLPHOSPHONATE SYNTHASE"/>
    <property type="match status" value="1"/>
</dbReference>
<dbReference type="SUPFAM" id="SSF47413">
    <property type="entry name" value="lambda repressor-like DNA-binding domains"/>
    <property type="match status" value="1"/>
</dbReference>
<protein>
    <submittedName>
        <fullName evidence="3">XRE family transcriptional regulator</fullName>
    </submittedName>
</protein>
<dbReference type="PROSITE" id="PS50943">
    <property type="entry name" value="HTH_CROC1"/>
    <property type="match status" value="1"/>
</dbReference>
<dbReference type="SMART" id="SM00530">
    <property type="entry name" value="HTH_XRE"/>
    <property type="match status" value="1"/>
</dbReference>
<dbReference type="Gene3D" id="1.10.260.40">
    <property type="entry name" value="lambda repressor-like DNA-binding domains"/>
    <property type="match status" value="1"/>
</dbReference>
<reference evidence="3 4" key="1">
    <citation type="submission" date="2021-11" db="EMBL/GenBank/DDBJ databases">
        <title>Genomic of Niabella pedocola.</title>
        <authorList>
            <person name="Wu T."/>
        </authorList>
    </citation>
    <scope>NUCLEOTIDE SEQUENCE [LARGE SCALE GENOMIC DNA]</scope>
    <source>
        <strain evidence="3 4">JCM 31011</strain>
    </source>
</reference>
<dbReference type="Pfam" id="PF01381">
    <property type="entry name" value="HTH_3"/>
    <property type="match status" value="1"/>
</dbReference>
<dbReference type="InterPro" id="IPR010982">
    <property type="entry name" value="Lambda_DNA-bd_dom_sf"/>
</dbReference>
<evidence type="ECO:0000259" key="2">
    <source>
        <dbReference type="PROSITE" id="PS50943"/>
    </source>
</evidence>
<evidence type="ECO:0000256" key="1">
    <source>
        <dbReference type="ARBA" id="ARBA00023125"/>
    </source>
</evidence>
<name>A0ABS8PNI0_9BACT</name>
<dbReference type="InterPro" id="IPR013096">
    <property type="entry name" value="Cupin_2"/>
</dbReference>